<protein>
    <submittedName>
        <fullName evidence="2">Aminoglycoside phosphotransferase</fullName>
    </submittedName>
</protein>
<dbReference type="RefSeq" id="WP_013273449.1">
    <property type="nucleotide sequence ID" value="NC_014376.1"/>
</dbReference>
<dbReference type="Gene3D" id="3.90.1200.10">
    <property type="match status" value="1"/>
</dbReference>
<dbReference type="eggNOG" id="COG3173">
    <property type="taxonomic scope" value="Bacteria"/>
</dbReference>
<accession>D9R6F5</accession>
<dbReference type="PANTHER" id="PTHR21310:SF15">
    <property type="entry name" value="AMINOGLYCOSIDE PHOSPHOTRANSFERASE DOMAIN-CONTAINING PROTEIN"/>
    <property type="match status" value="1"/>
</dbReference>
<dbReference type="GO" id="GO:0016740">
    <property type="term" value="F:transferase activity"/>
    <property type="evidence" value="ECO:0007669"/>
    <property type="project" value="UniProtKB-KW"/>
</dbReference>
<dbReference type="SUPFAM" id="SSF56112">
    <property type="entry name" value="Protein kinase-like (PK-like)"/>
    <property type="match status" value="1"/>
</dbReference>
<dbReference type="EMBL" id="CP002109">
    <property type="protein sequence ID" value="ADL05365.1"/>
    <property type="molecule type" value="Genomic_DNA"/>
</dbReference>
<feature type="domain" description="Aminoglycoside phosphotransferase" evidence="1">
    <location>
        <begin position="40"/>
        <end position="243"/>
    </location>
</feature>
<dbReference type="PANTHER" id="PTHR21310">
    <property type="entry name" value="AMINOGLYCOSIDE PHOSPHOTRANSFERASE-RELATED-RELATED"/>
    <property type="match status" value="1"/>
</dbReference>
<evidence type="ECO:0000313" key="3">
    <source>
        <dbReference type="Proteomes" id="UP000001662"/>
    </source>
</evidence>
<dbReference type="OrthoDB" id="334783at2"/>
<dbReference type="AlphaFoldDB" id="D9R6F5"/>
<proteinExistence type="predicted"/>
<dbReference type="InterPro" id="IPR051678">
    <property type="entry name" value="AGP_Transferase"/>
</dbReference>
<dbReference type="KEGG" id="csh:Closa_2823"/>
<evidence type="ECO:0000259" key="1">
    <source>
        <dbReference type="Pfam" id="PF01636"/>
    </source>
</evidence>
<dbReference type="InterPro" id="IPR002575">
    <property type="entry name" value="Aminoglycoside_PTrfase"/>
</dbReference>
<dbReference type="STRING" id="610130.Closa_2823"/>
<name>D9R6F5_LACSW</name>
<dbReference type="PaxDb" id="610130-Closa_2823"/>
<sequence>MRETIYFQRNAPDPILGDDFVLDIVRQYVPEAKTVMHVDESGGEARTYAVDDNIILKVQRPQQLRSSTSLEKEVFFLRQLEKQTDVNVPRVLGYGKKDGIEYTCMTRMPGIAVEDAKLSKEEKNALLFELGKELRKIHSIDQQLFAESGLFPCDDPSDLTERLKRRYQSALQKKDGISPEKLSFALDAVEEELQNIQDADVFVALHVNPYIPHVFVDENTLKYSGIIDFGDAYIGHPIFDMWYWKVESRKILLRGYTDEKPISEAFQKIFDTVNVIAKMVESLS</sequence>
<evidence type="ECO:0000313" key="2">
    <source>
        <dbReference type="EMBL" id="ADL05365.1"/>
    </source>
</evidence>
<dbReference type="HOGENOM" id="CLU_1017984_0_0_9"/>
<gene>
    <name evidence="2" type="ordered locus">Closa_2823</name>
</gene>
<dbReference type="Proteomes" id="UP000001662">
    <property type="component" value="Chromosome"/>
</dbReference>
<dbReference type="InterPro" id="IPR011009">
    <property type="entry name" value="Kinase-like_dom_sf"/>
</dbReference>
<keyword evidence="3" id="KW-1185">Reference proteome</keyword>
<reference evidence="2" key="1">
    <citation type="submission" date="2010-07" db="EMBL/GenBank/DDBJ databases">
        <title>Complete sequence of Clostridium saccharolyticum WM1.</title>
        <authorList>
            <consortium name="US DOE Joint Genome Institute"/>
            <person name="Lucas S."/>
            <person name="Copeland A."/>
            <person name="Lapidus A."/>
            <person name="Cheng J.-F."/>
            <person name="Bruce D."/>
            <person name="Goodwin L."/>
            <person name="Pitluck S."/>
            <person name="Chertkov O."/>
            <person name="Detter J.C."/>
            <person name="Han C."/>
            <person name="Tapia R."/>
            <person name="Land M."/>
            <person name="Hauser L."/>
            <person name="Chang Y.-J."/>
            <person name="Jeffries C."/>
            <person name="Kyrpides N."/>
            <person name="Ivanova N."/>
            <person name="Mikhailova N."/>
            <person name="Mouttaki H."/>
            <person name="Lin L."/>
            <person name="Zhou J."/>
            <person name="Hemme C.L."/>
            <person name="Woyke T."/>
        </authorList>
    </citation>
    <scope>NUCLEOTIDE SEQUENCE [LARGE SCALE GENOMIC DNA]</scope>
    <source>
        <strain evidence="2">WM1</strain>
    </source>
</reference>
<organism evidence="2 3">
    <name type="scientific">Lacrimispora saccharolytica (strain ATCC 35040 / DSM 2544 / NRCC 2533 / WM1)</name>
    <name type="common">Clostridium saccharolyticum</name>
    <dbReference type="NCBI Taxonomy" id="610130"/>
    <lineage>
        <taxon>Bacteria</taxon>
        <taxon>Bacillati</taxon>
        <taxon>Bacillota</taxon>
        <taxon>Clostridia</taxon>
        <taxon>Lachnospirales</taxon>
        <taxon>Lachnospiraceae</taxon>
        <taxon>Lacrimispora</taxon>
    </lineage>
</organism>
<dbReference type="Pfam" id="PF01636">
    <property type="entry name" value="APH"/>
    <property type="match status" value="1"/>
</dbReference>